<evidence type="ECO:0000259" key="2">
    <source>
        <dbReference type="Pfam" id="PF00561"/>
    </source>
</evidence>
<dbReference type="Pfam" id="PF00561">
    <property type="entry name" value="Abhydrolase_1"/>
    <property type="match status" value="1"/>
</dbReference>
<keyword evidence="4" id="KW-1185">Reference proteome</keyword>
<dbReference type="EMBL" id="CP001804">
    <property type="protein sequence ID" value="ACY17759.1"/>
    <property type="molecule type" value="Genomic_DNA"/>
</dbReference>
<dbReference type="KEGG" id="hoh:Hoch_5274"/>
<dbReference type="PRINTS" id="PR00111">
    <property type="entry name" value="ABHYDROLASE"/>
</dbReference>
<dbReference type="OrthoDB" id="8680283at2"/>
<sequence length="268" mass="29170">MEMVNAAQRNNARLVGSGEQTLILAHGFGTDQNAWRRIQEPLAADYRLLLFDHVGATAESAQYFSPRRYQSMHAYAADLLELLTELDIEDAYYLGHSMSAMIGVHAALSEPERFRKLLLLNGTPCYANQVDGYRGGFERSDIDSLYDSMAGNYQGWVGGVAALGMGNPERPELAAEFAESLSAMRPDIALAMAHAIFDPDHRDQLAALTVPSVVLQAIEDAFVPLSVAEFMAETIPDAELCPIAASGHLPHISAPEQVLAALRSHLDS</sequence>
<name>D0LXK4_HALO1</name>
<dbReference type="GO" id="GO:0016787">
    <property type="term" value="F:hydrolase activity"/>
    <property type="evidence" value="ECO:0007669"/>
    <property type="project" value="UniProtKB-KW"/>
</dbReference>
<feature type="domain" description="AB hydrolase-1" evidence="2">
    <location>
        <begin position="21"/>
        <end position="255"/>
    </location>
</feature>
<keyword evidence="3" id="KW-0378">Hydrolase</keyword>
<reference evidence="3 4" key="1">
    <citation type="journal article" date="2010" name="Stand. Genomic Sci.">
        <title>Complete genome sequence of Haliangium ochraceum type strain (SMP-2).</title>
        <authorList>
            <consortium name="US DOE Joint Genome Institute (JGI-PGF)"/>
            <person name="Ivanova N."/>
            <person name="Daum C."/>
            <person name="Lang E."/>
            <person name="Abt B."/>
            <person name="Kopitz M."/>
            <person name="Saunders E."/>
            <person name="Lapidus A."/>
            <person name="Lucas S."/>
            <person name="Glavina Del Rio T."/>
            <person name="Nolan M."/>
            <person name="Tice H."/>
            <person name="Copeland A."/>
            <person name="Cheng J.F."/>
            <person name="Chen F."/>
            <person name="Bruce D."/>
            <person name="Goodwin L."/>
            <person name="Pitluck S."/>
            <person name="Mavromatis K."/>
            <person name="Pati A."/>
            <person name="Mikhailova N."/>
            <person name="Chen A."/>
            <person name="Palaniappan K."/>
            <person name="Land M."/>
            <person name="Hauser L."/>
            <person name="Chang Y.J."/>
            <person name="Jeffries C.D."/>
            <person name="Detter J.C."/>
            <person name="Brettin T."/>
            <person name="Rohde M."/>
            <person name="Goker M."/>
            <person name="Bristow J."/>
            <person name="Markowitz V."/>
            <person name="Eisen J.A."/>
            <person name="Hugenholtz P."/>
            <person name="Kyrpides N.C."/>
            <person name="Klenk H.P."/>
        </authorList>
    </citation>
    <scope>NUCLEOTIDE SEQUENCE [LARGE SCALE GENOMIC DNA]</scope>
    <source>
        <strain evidence="4">DSM 14365 / CIP 107738 / JCM 11303 / AJ 13395 / SMP-2</strain>
    </source>
</reference>
<dbReference type="eggNOG" id="COG0596">
    <property type="taxonomic scope" value="Bacteria"/>
</dbReference>
<comment type="similarity">
    <text evidence="1">Belongs to the AB hydrolase superfamily.</text>
</comment>
<dbReference type="InterPro" id="IPR000073">
    <property type="entry name" value="AB_hydrolase_1"/>
</dbReference>
<dbReference type="PANTHER" id="PTHR43039">
    <property type="entry name" value="ESTERASE-RELATED"/>
    <property type="match status" value="1"/>
</dbReference>
<proteinExistence type="inferred from homology"/>
<evidence type="ECO:0000313" key="3">
    <source>
        <dbReference type="EMBL" id="ACY17759.1"/>
    </source>
</evidence>
<organism evidence="3 4">
    <name type="scientific">Haliangium ochraceum (strain DSM 14365 / JCM 11303 / SMP-2)</name>
    <dbReference type="NCBI Taxonomy" id="502025"/>
    <lineage>
        <taxon>Bacteria</taxon>
        <taxon>Pseudomonadati</taxon>
        <taxon>Myxococcota</taxon>
        <taxon>Polyangia</taxon>
        <taxon>Haliangiales</taxon>
        <taxon>Kofleriaceae</taxon>
        <taxon>Haliangium</taxon>
    </lineage>
</organism>
<dbReference type="Proteomes" id="UP000001880">
    <property type="component" value="Chromosome"/>
</dbReference>
<dbReference type="HOGENOM" id="CLU_020336_30_0_7"/>
<evidence type="ECO:0000313" key="4">
    <source>
        <dbReference type="Proteomes" id="UP000001880"/>
    </source>
</evidence>
<dbReference type="STRING" id="502025.Hoch_5274"/>
<protein>
    <submittedName>
        <fullName evidence="3">Alpha/beta hydrolase fold protein</fullName>
    </submittedName>
</protein>
<gene>
    <name evidence="3" type="ordered locus">Hoch_5274</name>
</gene>
<dbReference type="Gene3D" id="3.40.50.1820">
    <property type="entry name" value="alpha/beta hydrolase"/>
    <property type="match status" value="1"/>
</dbReference>
<dbReference type="SUPFAM" id="SSF53474">
    <property type="entry name" value="alpha/beta-Hydrolases"/>
    <property type="match status" value="1"/>
</dbReference>
<accession>D0LXK4</accession>
<dbReference type="ESTHER" id="halo1-d0lxk4">
    <property type="family name" value="RsbQ-like"/>
</dbReference>
<dbReference type="AlphaFoldDB" id="D0LXK4"/>
<evidence type="ECO:0000256" key="1">
    <source>
        <dbReference type="ARBA" id="ARBA00008645"/>
    </source>
</evidence>
<dbReference type="InterPro" id="IPR029058">
    <property type="entry name" value="AB_hydrolase_fold"/>
</dbReference>